<organism evidence="1 2">
    <name type="scientific">Tenebrio molitor</name>
    <name type="common">Yellow mealworm beetle</name>
    <dbReference type="NCBI Taxonomy" id="7067"/>
    <lineage>
        <taxon>Eukaryota</taxon>
        <taxon>Metazoa</taxon>
        <taxon>Ecdysozoa</taxon>
        <taxon>Arthropoda</taxon>
        <taxon>Hexapoda</taxon>
        <taxon>Insecta</taxon>
        <taxon>Pterygota</taxon>
        <taxon>Neoptera</taxon>
        <taxon>Endopterygota</taxon>
        <taxon>Coleoptera</taxon>
        <taxon>Polyphaga</taxon>
        <taxon>Cucujiformia</taxon>
        <taxon>Tenebrionidae</taxon>
        <taxon>Tenebrio</taxon>
    </lineage>
</organism>
<evidence type="ECO:0000313" key="1">
    <source>
        <dbReference type="EMBL" id="KAH0815147.1"/>
    </source>
</evidence>
<proteinExistence type="predicted"/>
<dbReference type="EMBL" id="JABDTM020023474">
    <property type="protein sequence ID" value="KAH0815147.1"/>
    <property type="molecule type" value="Genomic_DNA"/>
</dbReference>
<protein>
    <submittedName>
        <fullName evidence="1">Uncharacterized protein</fullName>
    </submittedName>
</protein>
<gene>
    <name evidence="1" type="ORF">GEV33_007644</name>
</gene>
<name>A0A8J6HIX7_TENMO</name>
<reference evidence="1" key="2">
    <citation type="submission" date="2021-08" db="EMBL/GenBank/DDBJ databases">
        <authorList>
            <person name="Eriksson T."/>
        </authorList>
    </citation>
    <scope>NUCLEOTIDE SEQUENCE</scope>
    <source>
        <strain evidence="1">Stoneville</strain>
        <tissue evidence="1">Whole head</tissue>
    </source>
</reference>
<dbReference type="Proteomes" id="UP000719412">
    <property type="component" value="Unassembled WGS sequence"/>
</dbReference>
<evidence type="ECO:0000313" key="2">
    <source>
        <dbReference type="Proteomes" id="UP000719412"/>
    </source>
</evidence>
<reference evidence="1" key="1">
    <citation type="journal article" date="2020" name="J Insects Food Feed">
        <title>The yellow mealworm (Tenebrio molitor) genome: a resource for the emerging insects as food and feed industry.</title>
        <authorList>
            <person name="Eriksson T."/>
            <person name="Andere A."/>
            <person name="Kelstrup H."/>
            <person name="Emery V."/>
            <person name="Picard C."/>
        </authorList>
    </citation>
    <scope>NUCLEOTIDE SEQUENCE</scope>
    <source>
        <strain evidence="1">Stoneville</strain>
        <tissue evidence="1">Whole head</tissue>
    </source>
</reference>
<keyword evidence="2" id="KW-1185">Reference proteome</keyword>
<accession>A0A8J6HIX7</accession>
<dbReference type="AlphaFoldDB" id="A0A8J6HIX7"/>
<sequence length="191" mass="21002">MAGEISPTLLQELDNLLCSKREGGATPYFATMALLNKFFRRHRQPEHGKSLRAGLAITALSKSSGATSLSCTSSCGPDDCGFLHCNYGLKWTLDVHPVHICVRMPQIHHAPALRRQYPHPGGQMERVIIVDGRNTSATHNSPRIRRPGVNELSRCLLPCSLRPWPGHKALLDPKGMINGSPITTPRRALTN</sequence>
<comment type="caution">
    <text evidence="1">The sequence shown here is derived from an EMBL/GenBank/DDBJ whole genome shotgun (WGS) entry which is preliminary data.</text>
</comment>